<evidence type="ECO:0000256" key="4">
    <source>
        <dbReference type="ARBA" id="ARBA00022475"/>
    </source>
</evidence>
<feature type="domain" description="T2SS protein K first SAM-like" evidence="13">
    <location>
        <begin position="125"/>
        <end position="217"/>
    </location>
</feature>
<dbReference type="InterPro" id="IPR038072">
    <property type="entry name" value="GspK_central_sf"/>
</dbReference>
<keyword evidence="8 11" id="KW-1133">Transmembrane helix</keyword>
<sequence length="322" mass="36049">MKSVTRSVTRKLTRQRGVAVVTALLLTTLAVTIVASLFWQQQVQVRSMENQRLHLQTRWILRGALDWARLILRQDGIDSPNWTRADGVWATPLAETRLDDYVERERVEGETYDATLQGQVVDAQSRYNLKRLAPGGTINAQEVAAFKRLLELLQLDGGLAQSAAQLVQRAAQATLAQQQQGGSNTPMALQRLEDLLAAGFSQQAIDRLRDYVVVLPDDQALVNVNTASAEVIAAIVDTMSLADAQALVADRKRTTYTKNLPFTSSPQVQGKTVLAQVDVRSNYFLVLSQVRLDRARLESWALIRRETQQKLFVTSIEWIREI</sequence>
<evidence type="ECO:0000256" key="10">
    <source>
        <dbReference type="PIRNR" id="PIRNR002786"/>
    </source>
</evidence>
<gene>
    <name evidence="14" type="primary">gspK</name>
    <name evidence="14" type="ORF">GO485_17530</name>
    <name evidence="15" type="ORF">IP92_03575</name>
</gene>
<evidence type="ECO:0000313" key="17">
    <source>
        <dbReference type="Proteomes" id="UP000437862"/>
    </source>
</evidence>
<dbReference type="RefSeq" id="WP_145877441.1">
    <property type="nucleotide sequence ID" value="NZ_CP046904.1"/>
</dbReference>
<dbReference type="Proteomes" id="UP000315112">
    <property type="component" value="Unassembled WGS sequence"/>
</dbReference>
<evidence type="ECO:0000313" key="16">
    <source>
        <dbReference type="Proteomes" id="UP000315112"/>
    </source>
</evidence>
<dbReference type="AlphaFoldDB" id="A0A562PNU8"/>
<dbReference type="Pfam" id="PF21687">
    <property type="entry name" value="T2SSK_1st"/>
    <property type="match status" value="1"/>
</dbReference>
<feature type="domain" description="T2SS protein K second SAM-like" evidence="12">
    <location>
        <begin position="222"/>
        <end position="270"/>
    </location>
</feature>
<dbReference type="EMBL" id="VLKW01000006">
    <property type="protein sequence ID" value="TWI46141.1"/>
    <property type="molecule type" value="Genomic_DNA"/>
</dbReference>
<reference evidence="14 17" key="3">
    <citation type="submission" date="2019-12" db="EMBL/GenBank/DDBJ databases">
        <title>Draft Genome Sequences of Six Type Strains of the Genus Massilia.</title>
        <authorList>
            <person name="Miess H."/>
            <person name="Frediansyah A."/>
            <person name="Goeker M."/>
            <person name="Gross H."/>
        </authorList>
    </citation>
    <scope>NUCLEOTIDE SEQUENCE [LARGE SCALE GENOMIC DNA]</scope>
    <source>
        <strain evidence="14 17">DSM 26639</strain>
    </source>
</reference>
<evidence type="ECO:0000259" key="13">
    <source>
        <dbReference type="Pfam" id="PF21687"/>
    </source>
</evidence>
<evidence type="ECO:0000256" key="8">
    <source>
        <dbReference type="ARBA" id="ARBA00022989"/>
    </source>
</evidence>
<dbReference type="PANTHER" id="PTHR38831">
    <property type="entry name" value="TYPE II SECRETION SYSTEM PROTEIN K"/>
    <property type="match status" value="1"/>
</dbReference>
<keyword evidence="6 11" id="KW-0812">Transmembrane</keyword>
<reference evidence="15" key="2">
    <citation type="submission" date="2019-07" db="EMBL/GenBank/DDBJ databases">
        <authorList>
            <person name="Whitman W."/>
            <person name="Huntemann M."/>
            <person name="Clum A."/>
            <person name="Pillay M."/>
            <person name="Palaniappan K."/>
            <person name="Varghese N."/>
            <person name="Mikhailova N."/>
            <person name="Stamatis D."/>
            <person name="Reddy T."/>
            <person name="Daum C."/>
            <person name="Shapiro N."/>
            <person name="Ivanova N."/>
            <person name="Kyrpides N."/>
            <person name="Woyke T."/>
        </authorList>
    </citation>
    <scope>NUCLEOTIDE SEQUENCE</scope>
    <source>
        <strain evidence="15">CGMCC 1.10685</strain>
    </source>
</reference>
<evidence type="ECO:0000256" key="6">
    <source>
        <dbReference type="ARBA" id="ARBA00022692"/>
    </source>
</evidence>
<dbReference type="NCBIfam" id="NF037980">
    <property type="entry name" value="T2SS_GspK"/>
    <property type="match status" value="1"/>
</dbReference>
<dbReference type="SUPFAM" id="SSF54523">
    <property type="entry name" value="Pili subunits"/>
    <property type="match status" value="1"/>
</dbReference>
<dbReference type="InterPro" id="IPR045584">
    <property type="entry name" value="Pilin-like"/>
</dbReference>
<organism evidence="15 16">
    <name type="scientific">Pseudoduganella flava</name>
    <dbReference type="NCBI Taxonomy" id="871742"/>
    <lineage>
        <taxon>Bacteria</taxon>
        <taxon>Pseudomonadati</taxon>
        <taxon>Pseudomonadota</taxon>
        <taxon>Betaproteobacteria</taxon>
        <taxon>Burkholderiales</taxon>
        <taxon>Oxalobacteraceae</taxon>
        <taxon>Telluria group</taxon>
        <taxon>Pseudoduganella</taxon>
    </lineage>
</organism>
<dbReference type="GO" id="GO:0005886">
    <property type="term" value="C:plasma membrane"/>
    <property type="evidence" value="ECO:0007669"/>
    <property type="project" value="UniProtKB-SubCell"/>
</dbReference>
<evidence type="ECO:0000313" key="14">
    <source>
        <dbReference type="EMBL" id="QGZ40688.1"/>
    </source>
</evidence>
<keyword evidence="7" id="KW-0653">Protein transport</keyword>
<dbReference type="InterPro" id="IPR049031">
    <property type="entry name" value="T2SSK_SAM-like_1st"/>
</dbReference>
<reference evidence="15 16" key="1">
    <citation type="journal article" date="2015" name="Stand. Genomic Sci.">
        <title>Genomic Encyclopedia of Bacterial and Archaeal Type Strains, Phase III: the genomes of soil and plant-associated and newly described type strains.</title>
        <authorList>
            <person name="Whitman W.B."/>
            <person name="Woyke T."/>
            <person name="Klenk H.P."/>
            <person name="Zhou Y."/>
            <person name="Lilburn T.G."/>
            <person name="Beck B.J."/>
            <person name="De Vos P."/>
            <person name="Vandamme P."/>
            <person name="Eisen J.A."/>
            <person name="Garrity G."/>
            <person name="Hugenholtz P."/>
            <person name="Kyrpides N.C."/>
        </authorList>
    </citation>
    <scope>NUCLEOTIDE SEQUENCE [LARGE SCALE GENOMIC DNA]</scope>
    <source>
        <strain evidence="15 16">CGMCC 1.10685</strain>
    </source>
</reference>
<dbReference type="InterPro" id="IPR049179">
    <property type="entry name" value="T2SSK_SAM-like_2nd"/>
</dbReference>
<dbReference type="GO" id="GO:0009306">
    <property type="term" value="P:protein secretion"/>
    <property type="evidence" value="ECO:0007669"/>
    <property type="project" value="InterPro"/>
</dbReference>
<keyword evidence="5 10" id="KW-0997">Cell inner membrane</keyword>
<keyword evidence="4 10" id="KW-1003">Cell membrane</keyword>
<accession>A0A562PNU8</accession>
<dbReference type="EMBL" id="CP046904">
    <property type="protein sequence ID" value="QGZ40688.1"/>
    <property type="molecule type" value="Genomic_DNA"/>
</dbReference>
<evidence type="ECO:0000256" key="7">
    <source>
        <dbReference type="ARBA" id="ARBA00022927"/>
    </source>
</evidence>
<dbReference type="PIRSF" id="PIRSF002786">
    <property type="entry name" value="XcpX"/>
    <property type="match status" value="1"/>
</dbReference>
<evidence type="ECO:0000256" key="3">
    <source>
        <dbReference type="ARBA" id="ARBA00022448"/>
    </source>
</evidence>
<dbReference type="Proteomes" id="UP000437862">
    <property type="component" value="Chromosome"/>
</dbReference>
<evidence type="ECO:0000256" key="11">
    <source>
        <dbReference type="SAM" id="Phobius"/>
    </source>
</evidence>
<keyword evidence="3 10" id="KW-0813">Transport</keyword>
<comment type="similarity">
    <text evidence="2 10">Belongs to the GSP K family.</text>
</comment>
<dbReference type="Gene3D" id="3.30.1300.30">
    <property type="entry name" value="GSPII I/J protein-like"/>
    <property type="match status" value="1"/>
</dbReference>
<keyword evidence="17" id="KW-1185">Reference proteome</keyword>
<evidence type="ECO:0000313" key="15">
    <source>
        <dbReference type="EMBL" id="TWI46141.1"/>
    </source>
</evidence>
<proteinExistence type="inferred from homology"/>
<dbReference type="PANTHER" id="PTHR38831:SF1">
    <property type="entry name" value="TYPE II SECRETION SYSTEM PROTEIN K-RELATED"/>
    <property type="match status" value="1"/>
</dbReference>
<evidence type="ECO:0000256" key="5">
    <source>
        <dbReference type="ARBA" id="ARBA00022519"/>
    </source>
</evidence>
<dbReference type="SUPFAM" id="SSF158544">
    <property type="entry name" value="GspK insert domain-like"/>
    <property type="match status" value="1"/>
</dbReference>
<name>A0A562PNU8_9BURK</name>
<comment type="subcellular location">
    <subcellularLocation>
        <location evidence="1 10">Cell inner membrane</location>
    </subcellularLocation>
</comment>
<keyword evidence="9 10" id="KW-0472">Membrane</keyword>
<dbReference type="Gene3D" id="1.10.40.60">
    <property type="entry name" value="EpsJ-like"/>
    <property type="match status" value="2"/>
</dbReference>
<evidence type="ECO:0000259" key="12">
    <source>
        <dbReference type="Pfam" id="PF03934"/>
    </source>
</evidence>
<dbReference type="InterPro" id="IPR005628">
    <property type="entry name" value="GspK"/>
</dbReference>
<evidence type="ECO:0000256" key="2">
    <source>
        <dbReference type="ARBA" id="ARBA00007246"/>
    </source>
</evidence>
<evidence type="ECO:0000256" key="9">
    <source>
        <dbReference type="ARBA" id="ARBA00023136"/>
    </source>
</evidence>
<dbReference type="Pfam" id="PF03934">
    <property type="entry name" value="T2SSK"/>
    <property type="match status" value="1"/>
</dbReference>
<protein>
    <recommendedName>
        <fullName evidence="10">Type II secretion system protein K</fullName>
    </recommendedName>
</protein>
<feature type="transmembrane region" description="Helical" evidence="11">
    <location>
        <begin position="20"/>
        <end position="39"/>
    </location>
</feature>
<evidence type="ECO:0000256" key="1">
    <source>
        <dbReference type="ARBA" id="ARBA00004533"/>
    </source>
</evidence>
<dbReference type="OrthoDB" id="5293133at2"/>